<dbReference type="GO" id="GO:0005829">
    <property type="term" value="C:cytosol"/>
    <property type="evidence" value="ECO:0007669"/>
    <property type="project" value="TreeGrafter"/>
</dbReference>
<dbReference type="InterPro" id="IPR013223">
    <property type="entry name" value="RNase_B_OB_dom"/>
</dbReference>
<gene>
    <name evidence="8 11" type="primary">rnr</name>
    <name evidence="11" type="ORF">H8696_01075</name>
</gene>
<keyword evidence="12" id="KW-1185">Reference proteome</keyword>
<dbReference type="InterPro" id="IPR011805">
    <property type="entry name" value="RNase_R"/>
</dbReference>
<accession>A0A926D2A2</accession>
<feature type="domain" description="S1 motif" evidence="10">
    <location>
        <begin position="610"/>
        <end position="690"/>
    </location>
</feature>
<dbReference type="Pfam" id="PF00773">
    <property type="entry name" value="RNB"/>
    <property type="match status" value="1"/>
</dbReference>
<comment type="caution">
    <text evidence="11">The sequence shown here is derived from an EMBL/GenBank/DDBJ whole genome shotgun (WGS) entry which is preliminary data.</text>
</comment>
<dbReference type="Proteomes" id="UP000623172">
    <property type="component" value="Unassembled WGS sequence"/>
</dbReference>
<name>A0A926D2A2_9FIRM</name>
<dbReference type="SUPFAM" id="SSF50249">
    <property type="entry name" value="Nucleic acid-binding proteins"/>
    <property type="match status" value="4"/>
</dbReference>
<dbReference type="InterPro" id="IPR001900">
    <property type="entry name" value="RNase_II/R"/>
</dbReference>
<dbReference type="PROSITE" id="PS50126">
    <property type="entry name" value="S1"/>
    <property type="match status" value="1"/>
</dbReference>
<dbReference type="InterPro" id="IPR022966">
    <property type="entry name" value="RNase_II/R_CS"/>
</dbReference>
<dbReference type="CDD" id="cd04471">
    <property type="entry name" value="S1_RNase_R"/>
    <property type="match status" value="1"/>
</dbReference>
<dbReference type="Gene3D" id="2.40.50.140">
    <property type="entry name" value="Nucleic acid-binding proteins"/>
    <property type="match status" value="2"/>
</dbReference>
<dbReference type="InterPro" id="IPR004476">
    <property type="entry name" value="RNase_II/RNase_R"/>
</dbReference>
<comment type="catalytic activity">
    <reaction evidence="1 8">
        <text>Exonucleolytic cleavage in the 3'- to 5'-direction to yield nucleoside 5'-phosphates.</text>
        <dbReference type="EC" id="3.1.13.1"/>
    </reaction>
</comment>
<feature type="compositionally biased region" description="Basic and acidic residues" evidence="9">
    <location>
        <begin position="806"/>
        <end position="817"/>
    </location>
</feature>
<comment type="function">
    <text evidence="8">3'-5' exoribonuclease that releases 5'-nucleoside monophosphates and is involved in maturation of structured RNAs.</text>
</comment>
<dbReference type="Pfam" id="PF17876">
    <property type="entry name" value="CSD2"/>
    <property type="match status" value="1"/>
</dbReference>
<dbReference type="InterPro" id="IPR040476">
    <property type="entry name" value="CSD2"/>
</dbReference>
<dbReference type="RefSeq" id="WP_249314371.1">
    <property type="nucleotide sequence ID" value="NZ_JACRSR010000001.1"/>
</dbReference>
<evidence type="ECO:0000256" key="4">
    <source>
        <dbReference type="ARBA" id="ARBA00022722"/>
    </source>
</evidence>
<dbReference type="PANTHER" id="PTHR23355:SF9">
    <property type="entry name" value="DIS3-LIKE EXONUCLEASE 2"/>
    <property type="match status" value="1"/>
</dbReference>
<dbReference type="NCBIfam" id="TIGR00358">
    <property type="entry name" value="3_prime_RNase"/>
    <property type="match status" value="1"/>
</dbReference>
<keyword evidence="6 8" id="KW-0269">Exonuclease</keyword>
<dbReference type="InterPro" id="IPR011129">
    <property type="entry name" value="CSD"/>
</dbReference>
<sequence length="856" mass="94614">MELQTLVEALQARPESMLELGQMAELFGASEKELTDALNAGLQTGEIVKVQKGIYALPQRMGFVVGRLHSHPKGFAFVIPDDPEAEDVYVSADNRDGAMHNDRVVVRVRTGRDGRLEGTVERIITRANQRIVGLFNRDGDGGVVIADDVRVMEPVMVDRDSARGVESGHKVVAEVTRFPQNARPMEGRIVEDLGHKDDVGVDVLSIIRQFELPEAFPKNVVAEVEKAPKTVDPSEFAGREDLRDWVTFTIDGADAKDLDDAVSLTRIDGGWQLGVHIADVSHYVKYGTSLDKEALRRGTSVYLVDRVVPMLPRELSNGICSLNEDEDRLAFSCIMDFDEEGRQTDYRVVKSVIHSHKRFTYDQVSRGLEAGENVPYLAVLKEMESLCRVLRKKRMDRGGLDFDLPEPKIDLDPLGHPSDIICTPRTIAHQMIEEFMLAANETVARHMKKTKLPCIYRVHEDPDPQRMDDFLEFVGRIGYPVKREPGKAIRPKDLQRLLTRVEGTPEESVVGRLMLRSLQKARYAEENLGHFGLAAKDYLHFTSPIRRYPDLFVHRALTMAARGEEKALRRMKKAAPDTADLCSIAERNAMEAEREADNMKIAEYMQAHIGEEYGGIISGVTSFGIYVQLPNTVEGLVHVSRLPGDYYVYDEKMYSMVGQRSHRVLRMGDKVRVRVTGADVARRTVDFELLENGRDGERRPGPRDGGRTPQDGGRSARDGGTPRASGNAGRRGGNRRGGRRKAAGTPDAAAGEPGGPKRDGTRGAAPAPEKREPRKKQSPPPARQRSGEGPAAPADGGRRRPKPAARLRDGGEHDRPRGTGKNGRPSGQLFGSAARAGFEPSGSGQGSRGPRRGGQH</sequence>
<evidence type="ECO:0000256" key="7">
    <source>
        <dbReference type="ARBA" id="ARBA00022884"/>
    </source>
</evidence>
<keyword evidence="4 8" id="KW-0540">Nuclease</keyword>
<evidence type="ECO:0000256" key="9">
    <source>
        <dbReference type="SAM" id="MobiDB-lite"/>
    </source>
</evidence>
<evidence type="ECO:0000256" key="8">
    <source>
        <dbReference type="HAMAP-Rule" id="MF_01895"/>
    </source>
</evidence>
<dbReference type="InterPro" id="IPR050180">
    <property type="entry name" value="RNR_Ribonuclease"/>
</dbReference>
<keyword evidence="3 8" id="KW-0963">Cytoplasm</keyword>
<dbReference type="Pfam" id="PF00575">
    <property type="entry name" value="S1"/>
    <property type="match status" value="1"/>
</dbReference>
<dbReference type="GO" id="GO:0006402">
    <property type="term" value="P:mRNA catabolic process"/>
    <property type="evidence" value="ECO:0007669"/>
    <property type="project" value="TreeGrafter"/>
</dbReference>
<evidence type="ECO:0000259" key="10">
    <source>
        <dbReference type="PROSITE" id="PS50126"/>
    </source>
</evidence>
<feature type="region of interest" description="Disordered" evidence="9">
    <location>
        <begin position="691"/>
        <end position="856"/>
    </location>
</feature>
<dbReference type="SMART" id="SM00357">
    <property type="entry name" value="CSP"/>
    <property type="match status" value="1"/>
</dbReference>
<dbReference type="InterPro" id="IPR003029">
    <property type="entry name" value="S1_domain"/>
</dbReference>
<evidence type="ECO:0000256" key="1">
    <source>
        <dbReference type="ARBA" id="ARBA00001849"/>
    </source>
</evidence>
<dbReference type="AlphaFoldDB" id="A0A926D2A2"/>
<dbReference type="SMART" id="SM00955">
    <property type="entry name" value="RNB"/>
    <property type="match status" value="1"/>
</dbReference>
<evidence type="ECO:0000256" key="6">
    <source>
        <dbReference type="ARBA" id="ARBA00022839"/>
    </source>
</evidence>
<comment type="subcellular location">
    <subcellularLocation>
        <location evidence="2 8">Cytoplasm</location>
    </subcellularLocation>
</comment>
<reference evidence="11" key="1">
    <citation type="submission" date="2020-08" db="EMBL/GenBank/DDBJ databases">
        <title>Genome public.</title>
        <authorList>
            <person name="Liu C."/>
            <person name="Sun Q."/>
        </authorList>
    </citation>
    <scope>NUCLEOTIDE SEQUENCE</scope>
    <source>
        <strain evidence="11">NSJ-53</strain>
    </source>
</reference>
<evidence type="ECO:0000313" key="11">
    <source>
        <dbReference type="EMBL" id="MBC8530438.1"/>
    </source>
</evidence>
<dbReference type="GO" id="GO:0003723">
    <property type="term" value="F:RNA binding"/>
    <property type="evidence" value="ECO:0007669"/>
    <property type="project" value="UniProtKB-UniRule"/>
</dbReference>
<evidence type="ECO:0000313" key="12">
    <source>
        <dbReference type="Proteomes" id="UP000623172"/>
    </source>
</evidence>
<keyword evidence="5 8" id="KW-0378">Hydrolase</keyword>
<feature type="compositionally biased region" description="Basic and acidic residues" evidence="9">
    <location>
        <begin position="691"/>
        <end position="706"/>
    </location>
</feature>
<protein>
    <recommendedName>
        <fullName evidence="8">Ribonuclease R</fullName>
        <shortName evidence="8">RNase R</shortName>
        <ecNumber evidence="8">3.1.13.1</ecNumber>
    </recommendedName>
</protein>
<feature type="compositionally biased region" description="Basic residues" evidence="9">
    <location>
        <begin position="732"/>
        <end position="742"/>
    </location>
</feature>
<dbReference type="Pfam" id="PF08206">
    <property type="entry name" value="OB_RNB"/>
    <property type="match status" value="1"/>
</dbReference>
<dbReference type="HAMAP" id="MF_01895">
    <property type="entry name" value="RNase_R"/>
    <property type="match status" value="1"/>
</dbReference>
<evidence type="ECO:0000256" key="5">
    <source>
        <dbReference type="ARBA" id="ARBA00022801"/>
    </source>
</evidence>
<comment type="similarity">
    <text evidence="8">Belongs to the RNR ribonuclease family. RNase R subfamily.</text>
</comment>
<evidence type="ECO:0000256" key="3">
    <source>
        <dbReference type="ARBA" id="ARBA00022490"/>
    </source>
</evidence>
<dbReference type="PROSITE" id="PS01175">
    <property type="entry name" value="RIBONUCLEASE_II"/>
    <property type="match status" value="1"/>
</dbReference>
<dbReference type="PANTHER" id="PTHR23355">
    <property type="entry name" value="RIBONUCLEASE"/>
    <property type="match status" value="1"/>
</dbReference>
<dbReference type="EC" id="3.1.13.1" evidence="8"/>
<evidence type="ECO:0000256" key="2">
    <source>
        <dbReference type="ARBA" id="ARBA00004496"/>
    </source>
</evidence>
<dbReference type="GO" id="GO:0008859">
    <property type="term" value="F:exoribonuclease II activity"/>
    <property type="evidence" value="ECO:0007669"/>
    <property type="project" value="UniProtKB-UniRule"/>
</dbReference>
<proteinExistence type="inferred from homology"/>
<dbReference type="InterPro" id="IPR012340">
    <property type="entry name" value="NA-bd_OB-fold"/>
</dbReference>
<keyword evidence="7 8" id="KW-0694">RNA-binding</keyword>
<dbReference type="SMART" id="SM00316">
    <property type="entry name" value="S1"/>
    <property type="match status" value="1"/>
</dbReference>
<organism evidence="11 12">
    <name type="scientific">Gehongia tenuis</name>
    <dbReference type="NCBI Taxonomy" id="2763655"/>
    <lineage>
        <taxon>Bacteria</taxon>
        <taxon>Bacillati</taxon>
        <taxon>Bacillota</taxon>
        <taxon>Clostridia</taxon>
        <taxon>Christensenellales</taxon>
        <taxon>Christensenellaceae</taxon>
        <taxon>Gehongia</taxon>
    </lineage>
</organism>
<dbReference type="NCBIfam" id="TIGR02063">
    <property type="entry name" value="RNase_R"/>
    <property type="match status" value="1"/>
</dbReference>
<dbReference type="EMBL" id="JACRSR010000001">
    <property type="protein sequence ID" value="MBC8530438.1"/>
    <property type="molecule type" value="Genomic_DNA"/>
</dbReference>